<dbReference type="InterPro" id="IPR004565">
    <property type="entry name" value="OM_lipoprot_LolB"/>
</dbReference>
<dbReference type="Proteomes" id="UP000075621">
    <property type="component" value="Unassembled WGS sequence"/>
</dbReference>
<keyword evidence="9 13" id="KW-0564">Palmitate</keyword>
<proteinExistence type="inferred from homology"/>
<dbReference type="NCBIfam" id="TIGR00548">
    <property type="entry name" value="lolB"/>
    <property type="match status" value="1"/>
</dbReference>
<evidence type="ECO:0000256" key="1">
    <source>
        <dbReference type="ARBA" id="ARBA00004459"/>
    </source>
</evidence>
<evidence type="ECO:0000256" key="3">
    <source>
        <dbReference type="ARBA" id="ARBA00011245"/>
    </source>
</evidence>
<keyword evidence="8 13" id="KW-0472">Membrane</keyword>
<organism evidence="14 15">
    <name type="scientific">Pseudoalteromonas agarivorans</name>
    <dbReference type="NCBI Taxonomy" id="176102"/>
    <lineage>
        <taxon>Bacteria</taxon>
        <taxon>Pseudomonadati</taxon>
        <taxon>Pseudomonadota</taxon>
        <taxon>Gammaproteobacteria</taxon>
        <taxon>Alteromonadales</taxon>
        <taxon>Pseudoalteromonadaceae</taxon>
        <taxon>Pseudoalteromonas</taxon>
    </lineage>
</organism>
<dbReference type="Gene3D" id="2.50.20.10">
    <property type="entry name" value="Lipoprotein localisation LolA/LolB/LppX"/>
    <property type="match status" value="1"/>
</dbReference>
<evidence type="ECO:0000256" key="8">
    <source>
        <dbReference type="ARBA" id="ARBA00023136"/>
    </source>
</evidence>
<evidence type="ECO:0000313" key="15">
    <source>
        <dbReference type="Proteomes" id="UP000075621"/>
    </source>
</evidence>
<comment type="subcellular location">
    <subcellularLocation>
        <location evidence="1 13">Cell outer membrane</location>
        <topology evidence="1 13">Lipid-anchor</topology>
    </subcellularLocation>
</comment>
<evidence type="ECO:0000256" key="7">
    <source>
        <dbReference type="ARBA" id="ARBA00022927"/>
    </source>
</evidence>
<dbReference type="CDD" id="cd16326">
    <property type="entry name" value="LolB"/>
    <property type="match status" value="1"/>
</dbReference>
<dbReference type="PROSITE" id="PS51257">
    <property type="entry name" value="PROKAR_LIPOPROTEIN"/>
    <property type="match status" value="1"/>
</dbReference>
<keyword evidence="10 13" id="KW-0143">Chaperone</keyword>
<comment type="function">
    <text evidence="13">Plays a critical role in the incorporation of lipoproteins in the outer membrane after they are released by the LolA protein.</text>
</comment>
<keyword evidence="7 13" id="KW-0653">Protein transport</keyword>
<accession>A0ABR5VVG4</accession>
<keyword evidence="12 13" id="KW-0449">Lipoprotein</keyword>
<evidence type="ECO:0000256" key="9">
    <source>
        <dbReference type="ARBA" id="ARBA00023139"/>
    </source>
</evidence>
<evidence type="ECO:0000256" key="2">
    <source>
        <dbReference type="ARBA" id="ARBA00009696"/>
    </source>
</evidence>
<evidence type="ECO:0000313" key="14">
    <source>
        <dbReference type="EMBL" id="KYL34991.1"/>
    </source>
</evidence>
<dbReference type="Pfam" id="PF03550">
    <property type="entry name" value="LolB"/>
    <property type="match status" value="1"/>
</dbReference>
<name>A0ABR5VVG4_9GAMM</name>
<dbReference type="EMBL" id="LVCM01000005">
    <property type="protein sequence ID" value="KYL34991.1"/>
    <property type="molecule type" value="Genomic_DNA"/>
</dbReference>
<keyword evidence="6 13" id="KW-0732">Signal</keyword>
<evidence type="ECO:0000256" key="6">
    <source>
        <dbReference type="ARBA" id="ARBA00022729"/>
    </source>
</evidence>
<comment type="similarity">
    <text evidence="2 13">Belongs to the LolB family.</text>
</comment>
<evidence type="ECO:0000256" key="13">
    <source>
        <dbReference type="HAMAP-Rule" id="MF_00233"/>
    </source>
</evidence>
<sequence>MESKEQHLIRHYLILFTLFLFLAGCAQQIDTKTTLYDDWKPRLAAQKTWQAQGKLAFISPDERQSANLNWQQDEKQNNLVLTTFIGTRILSLKQTRTGAVLDYDDKTYTDTSAALLLKRLTGFDLPVDNADNWLKGTLTSQTLKVDELGRAQQVIWYDNSNKKWQITYSNYKQQGGFWVPGNVTLKHQQIKIKIQLYNWQFN</sequence>
<dbReference type="InterPro" id="IPR029046">
    <property type="entry name" value="LolA/LolB/LppX"/>
</dbReference>
<dbReference type="HAMAP" id="MF_00233">
    <property type="entry name" value="LolB"/>
    <property type="match status" value="1"/>
</dbReference>
<evidence type="ECO:0000256" key="11">
    <source>
        <dbReference type="ARBA" id="ARBA00023237"/>
    </source>
</evidence>
<evidence type="ECO:0000256" key="4">
    <source>
        <dbReference type="ARBA" id="ARBA00016202"/>
    </source>
</evidence>
<comment type="caution">
    <text evidence="14">The sequence shown here is derived from an EMBL/GenBank/DDBJ whole genome shotgun (WGS) entry which is preliminary data.</text>
</comment>
<gene>
    <name evidence="13" type="primary">lolB</name>
    <name evidence="14" type="ORF">A2I98_08415</name>
</gene>
<keyword evidence="5 13" id="KW-0813">Transport</keyword>
<evidence type="ECO:0000256" key="12">
    <source>
        <dbReference type="ARBA" id="ARBA00023288"/>
    </source>
</evidence>
<evidence type="ECO:0000256" key="5">
    <source>
        <dbReference type="ARBA" id="ARBA00022448"/>
    </source>
</evidence>
<dbReference type="SUPFAM" id="SSF89392">
    <property type="entry name" value="Prokaryotic lipoproteins and lipoprotein localization factors"/>
    <property type="match status" value="1"/>
</dbReference>
<protein>
    <recommendedName>
        <fullName evidence="4 13">Outer-membrane lipoprotein LolB</fullName>
    </recommendedName>
</protein>
<reference evidence="14 15" key="1">
    <citation type="submission" date="2016-03" db="EMBL/GenBank/DDBJ databases">
        <authorList>
            <person name="Zhang H."/>
            <person name="Liu R."/>
            <person name="Wang M."/>
            <person name="Wang H."/>
            <person name="Wang L."/>
            <person name="Song L."/>
        </authorList>
    </citation>
    <scope>NUCLEOTIDE SEQUENCE [LARGE SCALE GENOMIC DNA]</scope>
    <source>
        <strain evidence="14 15">DSM 16098</strain>
    </source>
</reference>
<comment type="subunit">
    <text evidence="3 13">Monomer.</text>
</comment>
<keyword evidence="11 13" id="KW-0998">Cell outer membrane</keyword>
<evidence type="ECO:0000256" key="10">
    <source>
        <dbReference type="ARBA" id="ARBA00023186"/>
    </source>
</evidence>